<proteinExistence type="predicted"/>
<dbReference type="Proteomes" id="UP000887576">
    <property type="component" value="Unplaced"/>
</dbReference>
<protein>
    <submittedName>
        <fullName evidence="2">LIM zinc-binding domain-containing protein</fullName>
    </submittedName>
</protein>
<evidence type="ECO:0000313" key="2">
    <source>
        <dbReference type="WBParaSite" id="JU765_v2.g16914.t1"/>
    </source>
</evidence>
<evidence type="ECO:0000313" key="1">
    <source>
        <dbReference type="Proteomes" id="UP000887576"/>
    </source>
</evidence>
<dbReference type="WBParaSite" id="JU765_v2.g16914.t1">
    <property type="protein sequence ID" value="JU765_v2.g16914.t1"/>
    <property type="gene ID" value="JU765_v2.g16914"/>
</dbReference>
<sequence>MPQIRSVCHDCSKPIGNEPTLLAGDKLVHLKHFRCHFCLQLIEATDSFHLLSSGKVVCLPCFATKLAPKCAKCGDGIVENGVRAANQDWHASCLRCSKCQNLLIGSFLLNFRGQPIDYDCFWGEKLQQIVSNNSKS</sequence>
<organism evidence="1 2">
    <name type="scientific">Panagrolaimus sp. JU765</name>
    <dbReference type="NCBI Taxonomy" id="591449"/>
    <lineage>
        <taxon>Eukaryota</taxon>
        <taxon>Metazoa</taxon>
        <taxon>Ecdysozoa</taxon>
        <taxon>Nematoda</taxon>
        <taxon>Chromadorea</taxon>
        <taxon>Rhabditida</taxon>
        <taxon>Tylenchina</taxon>
        <taxon>Panagrolaimomorpha</taxon>
        <taxon>Panagrolaimoidea</taxon>
        <taxon>Panagrolaimidae</taxon>
        <taxon>Panagrolaimus</taxon>
    </lineage>
</organism>
<name>A0AC34QJH6_9BILA</name>
<accession>A0AC34QJH6</accession>
<reference evidence="2" key="1">
    <citation type="submission" date="2022-11" db="UniProtKB">
        <authorList>
            <consortium name="WormBaseParasite"/>
        </authorList>
    </citation>
    <scope>IDENTIFICATION</scope>
</reference>